<feature type="region of interest" description="Disordered" evidence="4">
    <location>
        <begin position="21"/>
        <end position="42"/>
    </location>
</feature>
<dbReference type="SMART" id="SM00028">
    <property type="entry name" value="TPR"/>
    <property type="match status" value="6"/>
</dbReference>
<name>A0A819LFI8_9BILA</name>
<evidence type="ECO:0000256" key="3">
    <source>
        <dbReference type="PROSITE-ProRule" id="PRU00339"/>
    </source>
</evidence>
<evidence type="ECO:0000256" key="1">
    <source>
        <dbReference type="ARBA" id="ARBA00022737"/>
    </source>
</evidence>
<dbReference type="Gene3D" id="1.25.40.10">
    <property type="entry name" value="Tetratricopeptide repeat domain"/>
    <property type="match status" value="2"/>
</dbReference>
<keyword evidence="2 3" id="KW-0802">TPR repeat</keyword>
<accession>A0A819LFI8</accession>
<organism evidence="5 6">
    <name type="scientific">Rotaria sordida</name>
    <dbReference type="NCBI Taxonomy" id="392033"/>
    <lineage>
        <taxon>Eukaryota</taxon>
        <taxon>Metazoa</taxon>
        <taxon>Spiralia</taxon>
        <taxon>Gnathifera</taxon>
        <taxon>Rotifera</taxon>
        <taxon>Eurotatoria</taxon>
        <taxon>Bdelloidea</taxon>
        <taxon>Philodinida</taxon>
        <taxon>Philodinidae</taxon>
        <taxon>Rotaria</taxon>
    </lineage>
</organism>
<dbReference type="EMBL" id="CAJOBD010003775">
    <property type="protein sequence ID" value="CAF3965204.1"/>
    <property type="molecule type" value="Genomic_DNA"/>
</dbReference>
<evidence type="ECO:0000313" key="6">
    <source>
        <dbReference type="Proteomes" id="UP000663836"/>
    </source>
</evidence>
<proteinExistence type="predicted"/>
<dbReference type="AlphaFoldDB" id="A0A819LFI8"/>
<protein>
    <submittedName>
        <fullName evidence="5">Uncharacterized protein</fullName>
    </submittedName>
</protein>
<dbReference type="PROSITE" id="PS50005">
    <property type="entry name" value="TPR"/>
    <property type="match status" value="1"/>
</dbReference>
<dbReference type="SUPFAM" id="SSF48452">
    <property type="entry name" value="TPR-like"/>
    <property type="match status" value="1"/>
</dbReference>
<reference evidence="5" key="1">
    <citation type="submission" date="2021-02" db="EMBL/GenBank/DDBJ databases">
        <authorList>
            <person name="Nowell W R."/>
        </authorList>
    </citation>
    <scope>NUCLEOTIDE SEQUENCE</scope>
</reference>
<dbReference type="SUPFAM" id="SSF56399">
    <property type="entry name" value="ADP-ribosylation"/>
    <property type="match status" value="1"/>
</dbReference>
<dbReference type="Proteomes" id="UP000663836">
    <property type="component" value="Unassembled WGS sequence"/>
</dbReference>
<dbReference type="InterPro" id="IPR019734">
    <property type="entry name" value="TPR_rpt"/>
</dbReference>
<evidence type="ECO:0000256" key="4">
    <source>
        <dbReference type="SAM" id="MobiDB-lite"/>
    </source>
</evidence>
<comment type="caution">
    <text evidence="5">The sequence shown here is derived from an EMBL/GenBank/DDBJ whole genome shotgun (WGS) entry which is preliminary data.</text>
</comment>
<gene>
    <name evidence="5" type="ORF">JBS370_LOCUS24316</name>
</gene>
<evidence type="ECO:0000313" key="5">
    <source>
        <dbReference type="EMBL" id="CAF3965204.1"/>
    </source>
</evidence>
<dbReference type="PROSITE" id="PS51996">
    <property type="entry name" value="TR_MART"/>
    <property type="match status" value="1"/>
</dbReference>
<keyword evidence="1" id="KW-0677">Repeat</keyword>
<feature type="compositionally biased region" description="Basic and acidic residues" evidence="4">
    <location>
        <begin position="30"/>
        <end position="42"/>
    </location>
</feature>
<dbReference type="Gene3D" id="3.90.176.10">
    <property type="entry name" value="Toxin ADP-ribosyltransferase, Chain A, domain 1"/>
    <property type="match status" value="1"/>
</dbReference>
<evidence type="ECO:0000256" key="2">
    <source>
        <dbReference type="ARBA" id="ARBA00022803"/>
    </source>
</evidence>
<sequence length="676" mass="78102">MPVFKWLKKRAIKKKLNNITRDLSDDDNDDRQQEEKISQDEEVTHHVQTELVYFTSSTPNQNLIDILSKSYKDVQTFTDEIKCVEHIKSTSNQIFLIIDGIPSTTLIEAIQSLIQIDSVFIYSPSSDALSAINQKSHNYLLNSCKSDSMLLDSIKKSLEDFEKQAAIFNMFNKKDKPIYDLSIEQNSFLFVQLFKFGLKNMPNTNEAKKAMIDICRNYYRGNLTELVNIDEFDQLYKSSEAIVWFAKDTFICKFVNKTLRTQDVELMYEFRFFITDFSKQLELKFRELKEKQKDILKLYRGSKLSQDEVSYYQNSVGNLIANSAYLSTSGERSVAYSFATKFVKLEGFVRALFEYTVDLNVVQNIIVADIREYSAFPEEAEFIFDYGSVFQIDSCEYDATEDLWHIKLHATNLNSEYIEYQKKRMIESTISLFFGNLLLEMGEYTKAERYLCKILHLSNPNDEEIACMFFYFGCVHRLQGDFHRAIDCYNRAYKFNMTARPERLASAGKCLNGLGIVYSEMGRQVRAEECFQGALELYKVSIPKDHPDVAGTLINLGAIDCDRQNLKEALDKYQEVTRIYDRHLPPDHPSRARVRVGLGNVHMASGIYTMALQEYEAALKLQEAFLSADHADKARILHNLAIVHTHLGNKEEAKKYSERVNEIVDETSSLKLLLQS</sequence>
<dbReference type="PANTHER" id="PTHR45641">
    <property type="entry name" value="TETRATRICOPEPTIDE REPEAT PROTEIN (AFU_ORTHOLOGUE AFUA_6G03870)"/>
    <property type="match status" value="1"/>
</dbReference>
<feature type="repeat" description="TPR" evidence="3">
    <location>
        <begin position="592"/>
        <end position="625"/>
    </location>
</feature>
<dbReference type="Pfam" id="PF13424">
    <property type="entry name" value="TPR_12"/>
    <property type="match status" value="2"/>
</dbReference>
<dbReference type="InterPro" id="IPR011990">
    <property type="entry name" value="TPR-like_helical_dom_sf"/>
</dbReference>